<feature type="transmembrane region" description="Helical" evidence="7">
    <location>
        <begin position="66"/>
        <end position="97"/>
    </location>
</feature>
<comment type="similarity">
    <text evidence="2">Belongs to the chromate ion transporter (CHR) (TC 2.A.51) family.</text>
</comment>
<evidence type="ECO:0000256" key="3">
    <source>
        <dbReference type="ARBA" id="ARBA00022475"/>
    </source>
</evidence>
<dbReference type="PANTHER" id="PTHR43663">
    <property type="entry name" value="CHROMATE TRANSPORT PROTEIN-RELATED"/>
    <property type="match status" value="1"/>
</dbReference>
<dbReference type="EMBL" id="DOEK01000033">
    <property type="protein sequence ID" value="HBP30952.1"/>
    <property type="molecule type" value="Genomic_DNA"/>
</dbReference>
<name>A0A356LJ62_9BURK</name>
<dbReference type="InterPro" id="IPR003370">
    <property type="entry name" value="Chromate_transpt"/>
</dbReference>
<evidence type="ECO:0000256" key="5">
    <source>
        <dbReference type="ARBA" id="ARBA00022989"/>
    </source>
</evidence>
<keyword evidence="5 7" id="KW-1133">Transmembrane helix</keyword>
<evidence type="ECO:0000256" key="7">
    <source>
        <dbReference type="SAM" id="Phobius"/>
    </source>
</evidence>
<evidence type="ECO:0000313" key="8">
    <source>
        <dbReference type="EMBL" id="HBP30952.1"/>
    </source>
</evidence>
<proteinExistence type="inferred from homology"/>
<reference evidence="8 9" key="1">
    <citation type="journal article" date="2018" name="Nat. Biotechnol.">
        <title>A standardized bacterial taxonomy based on genome phylogeny substantially revises the tree of life.</title>
        <authorList>
            <person name="Parks D.H."/>
            <person name="Chuvochina M."/>
            <person name="Waite D.W."/>
            <person name="Rinke C."/>
            <person name="Skarshewski A."/>
            <person name="Chaumeil P.A."/>
            <person name="Hugenholtz P."/>
        </authorList>
    </citation>
    <scope>NUCLEOTIDE SEQUENCE [LARGE SCALE GENOMIC DNA]</scope>
    <source>
        <strain evidence="8">UBA10707</strain>
    </source>
</reference>
<dbReference type="GO" id="GO:0015109">
    <property type="term" value="F:chromate transmembrane transporter activity"/>
    <property type="evidence" value="ECO:0007669"/>
    <property type="project" value="InterPro"/>
</dbReference>
<keyword evidence="3" id="KW-1003">Cell membrane</keyword>
<evidence type="ECO:0000256" key="1">
    <source>
        <dbReference type="ARBA" id="ARBA00004651"/>
    </source>
</evidence>
<evidence type="ECO:0000313" key="9">
    <source>
        <dbReference type="Proteomes" id="UP000264036"/>
    </source>
</evidence>
<evidence type="ECO:0000256" key="4">
    <source>
        <dbReference type="ARBA" id="ARBA00022692"/>
    </source>
</evidence>
<dbReference type="Proteomes" id="UP000264036">
    <property type="component" value="Unassembled WGS sequence"/>
</dbReference>
<feature type="transmembrane region" description="Helical" evidence="7">
    <location>
        <begin position="109"/>
        <end position="127"/>
    </location>
</feature>
<comment type="caution">
    <text evidence="8">The sequence shown here is derived from an EMBL/GenBank/DDBJ whole genome shotgun (WGS) entry which is preliminary data.</text>
</comment>
<accession>A0A356LJ62</accession>
<dbReference type="InterPro" id="IPR052518">
    <property type="entry name" value="CHR_Transporter"/>
</dbReference>
<dbReference type="Pfam" id="PF02417">
    <property type="entry name" value="Chromate_transp"/>
    <property type="match status" value="1"/>
</dbReference>
<keyword evidence="4 7" id="KW-0812">Transmembrane</keyword>
<protein>
    <submittedName>
        <fullName evidence="8">Chromate transporter</fullName>
    </submittedName>
</protein>
<organism evidence="8 9">
    <name type="scientific">Advenella kashmirensis</name>
    <dbReference type="NCBI Taxonomy" id="310575"/>
    <lineage>
        <taxon>Bacteria</taxon>
        <taxon>Pseudomonadati</taxon>
        <taxon>Pseudomonadota</taxon>
        <taxon>Betaproteobacteria</taxon>
        <taxon>Burkholderiales</taxon>
        <taxon>Alcaligenaceae</taxon>
    </lineage>
</organism>
<evidence type="ECO:0000256" key="2">
    <source>
        <dbReference type="ARBA" id="ARBA00005262"/>
    </source>
</evidence>
<gene>
    <name evidence="8" type="ORF">DD666_16235</name>
</gene>
<dbReference type="AlphaFoldDB" id="A0A356LJ62"/>
<sequence>MMVLLELFLTFSRISLIAIGGANAAIPEIRHAVVDIHQWMNSDTFTHLFAVAQSAPGPNVLIASIIGWHVAGISGLLVATIAMVLPASVLAFGIGRVISHFTHRREYKLVQDAVVPVAIGLIIASGIELSLYSAFDVLTWGMVLGTLVFVYFTEANPMWALLVCAIGGVVAYQAGVL</sequence>
<dbReference type="GO" id="GO:0005886">
    <property type="term" value="C:plasma membrane"/>
    <property type="evidence" value="ECO:0007669"/>
    <property type="project" value="UniProtKB-SubCell"/>
</dbReference>
<feature type="transmembrane region" description="Helical" evidence="7">
    <location>
        <begin position="159"/>
        <end position="176"/>
    </location>
</feature>
<dbReference type="PANTHER" id="PTHR43663:SF1">
    <property type="entry name" value="CHROMATE TRANSPORTER"/>
    <property type="match status" value="1"/>
</dbReference>
<evidence type="ECO:0000256" key="6">
    <source>
        <dbReference type="ARBA" id="ARBA00023136"/>
    </source>
</evidence>
<keyword evidence="6 7" id="KW-0472">Membrane</keyword>
<comment type="subcellular location">
    <subcellularLocation>
        <location evidence="1">Cell membrane</location>
        <topology evidence="1">Multi-pass membrane protein</topology>
    </subcellularLocation>
</comment>